<evidence type="ECO:0000256" key="6">
    <source>
        <dbReference type="SAM" id="MobiDB-lite"/>
    </source>
</evidence>
<evidence type="ECO:0000256" key="5">
    <source>
        <dbReference type="PROSITE-ProRule" id="PRU00642"/>
    </source>
</evidence>
<evidence type="ECO:0000256" key="3">
    <source>
        <dbReference type="ARBA" id="ARBA00022753"/>
    </source>
</evidence>
<evidence type="ECO:0000313" key="9">
    <source>
        <dbReference type="Proteomes" id="UP000218209"/>
    </source>
</evidence>
<evidence type="ECO:0000256" key="1">
    <source>
        <dbReference type="ARBA" id="ARBA00004177"/>
    </source>
</evidence>
<dbReference type="Proteomes" id="UP000218209">
    <property type="component" value="Unassembled WGS sequence"/>
</dbReference>
<dbReference type="InterPro" id="IPR017899">
    <property type="entry name" value="VPS28_C"/>
</dbReference>
<comment type="subcellular location">
    <subcellularLocation>
        <location evidence="1">Endosome</location>
    </subcellularLocation>
</comment>
<dbReference type="InterPro" id="IPR037206">
    <property type="entry name" value="VPS28_C_sf"/>
</dbReference>
<dbReference type="InterPro" id="IPR007143">
    <property type="entry name" value="Vps28"/>
</dbReference>
<dbReference type="Gene3D" id="1.20.1440.200">
    <property type="match status" value="1"/>
</dbReference>
<dbReference type="GO" id="GO:0000813">
    <property type="term" value="C:ESCRT I complex"/>
    <property type="evidence" value="ECO:0007669"/>
    <property type="project" value="InterPro"/>
</dbReference>
<dbReference type="InterPro" id="IPR037202">
    <property type="entry name" value="ESCRT_assembly_dom"/>
</dbReference>
<organism evidence="8 9">
    <name type="scientific">Porphyra umbilicalis</name>
    <name type="common">Purple laver</name>
    <name type="synonym">Red alga</name>
    <dbReference type="NCBI Taxonomy" id="2786"/>
    <lineage>
        <taxon>Eukaryota</taxon>
        <taxon>Rhodophyta</taxon>
        <taxon>Bangiophyceae</taxon>
        <taxon>Bangiales</taxon>
        <taxon>Bangiaceae</taxon>
        <taxon>Porphyra</taxon>
    </lineage>
</organism>
<dbReference type="PANTHER" id="PTHR12937:SF0">
    <property type="entry name" value="VACUOLAR PROTEIN SORTING-ASSOCIATED PROTEIN 28 HOMOLOG"/>
    <property type="match status" value="1"/>
</dbReference>
<evidence type="ECO:0000256" key="2">
    <source>
        <dbReference type="ARBA" id="ARBA00022448"/>
    </source>
</evidence>
<proteinExistence type="inferred from homology"/>
<comment type="similarity">
    <text evidence="5">Belongs to the VPS28 family.</text>
</comment>
<accession>A0A1X6NUU5</accession>
<dbReference type="Pfam" id="PF03997">
    <property type="entry name" value="VPS28"/>
    <property type="match status" value="1"/>
</dbReference>
<feature type="domain" description="VPS28 C-terminal" evidence="7">
    <location>
        <begin position="208"/>
        <end position="304"/>
    </location>
</feature>
<dbReference type="EMBL" id="KV919068">
    <property type="protein sequence ID" value="OSX72347.1"/>
    <property type="molecule type" value="Genomic_DNA"/>
</dbReference>
<protein>
    <recommendedName>
        <fullName evidence="7">VPS28 C-terminal domain-containing protein</fullName>
    </recommendedName>
</protein>
<dbReference type="PROSITE" id="PS51310">
    <property type="entry name" value="VPS28_C"/>
    <property type="match status" value="1"/>
</dbReference>
<evidence type="ECO:0000259" key="7">
    <source>
        <dbReference type="PROSITE" id="PS51310"/>
    </source>
</evidence>
<gene>
    <name evidence="8" type="ORF">BU14_0445s0029</name>
</gene>
<dbReference type="Gene3D" id="1.20.120.1130">
    <property type="match status" value="1"/>
</dbReference>
<name>A0A1X6NUU5_PORUM</name>
<evidence type="ECO:0000313" key="8">
    <source>
        <dbReference type="EMBL" id="OSX72347.1"/>
    </source>
</evidence>
<dbReference type="InterPro" id="IPR038358">
    <property type="entry name" value="VPS28_N_sf"/>
</dbReference>
<keyword evidence="4 5" id="KW-0653">Protein transport</keyword>
<dbReference type="SUPFAM" id="SSF140111">
    <property type="entry name" value="Endosomal sorting complex assembly domain"/>
    <property type="match status" value="1"/>
</dbReference>
<keyword evidence="3" id="KW-0967">Endosome</keyword>
<dbReference type="SUPFAM" id="SSF140427">
    <property type="entry name" value="VPS28 C-terminal domain-like"/>
    <property type="match status" value="1"/>
</dbReference>
<dbReference type="GO" id="GO:0044877">
    <property type="term" value="F:protein-containing complex binding"/>
    <property type="evidence" value="ECO:0007669"/>
    <property type="project" value="TreeGrafter"/>
</dbReference>
<keyword evidence="9" id="KW-1185">Reference proteome</keyword>
<dbReference type="AlphaFoldDB" id="A0A1X6NUU5"/>
<evidence type="ECO:0000256" key="4">
    <source>
        <dbReference type="ARBA" id="ARBA00022927"/>
    </source>
</evidence>
<dbReference type="OrthoDB" id="2671at2759"/>
<feature type="region of interest" description="Disordered" evidence="6">
    <location>
        <begin position="1"/>
        <end position="62"/>
    </location>
</feature>
<dbReference type="GO" id="GO:0043328">
    <property type="term" value="P:protein transport to vacuole involved in ubiquitin-dependent protein catabolic process via the multivesicular body sorting pathway"/>
    <property type="evidence" value="ECO:0007669"/>
    <property type="project" value="TreeGrafter"/>
</dbReference>
<reference evidence="8 9" key="1">
    <citation type="submission" date="2017-03" db="EMBL/GenBank/DDBJ databases">
        <title>WGS assembly of Porphyra umbilicalis.</title>
        <authorList>
            <person name="Brawley S.H."/>
            <person name="Blouin N.A."/>
            <person name="Ficko-Blean E."/>
            <person name="Wheeler G.L."/>
            <person name="Lohr M."/>
            <person name="Goodson H.V."/>
            <person name="Jenkins J.W."/>
            <person name="Blaby-Haas C.E."/>
            <person name="Helliwell K.E."/>
            <person name="Chan C."/>
            <person name="Marriage T."/>
            <person name="Bhattacharya D."/>
            <person name="Klein A.S."/>
            <person name="Badis Y."/>
            <person name="Brodie J."/>
            <person name="Cao Y."/>
            <person name="Collen J."/>
            <person name="Dittami S.M."/>
            <person name="Gachon C.M."/>
            <person name="Green B.R."/>
            <person name="Karpowicz S."/>
            <person name="Kim J.W."/>
            <person name="Kudahl U."/>
            <person name="Lin S."/>
            <person name="Michel G."/>
            <person name="Mittag M."/>
            <person name="Olson B.J."/>
            <person name="Pangilinan J."/>
            <person name="Peng Y."/>
            <person name="Qiu H."/>
            <person name="Shu S."/>
            <person name="Singer J.T."/>
            <person name="Smith A.G."/>
            <person name="Sprecher B.N."/>
            <person name="Wagner V."/>
            <person name="Wang W."/>
            <person name="Wang Z.-Y."/>
            <person name="Yan J."/>
            <person name="Yarish C."/>
            <person name="Zoeuner-Riek S."/>
            <person name="Zhuang Y."/>
            <person name="Zou Y."/>
            <person name="Lindquist E.A."/>
            <person name="Grimwood J."/>
            <person name="Barry K."/>
            <person name="Rokhsar D.S."/>
            <person name="Schmutz J."/>
            <person name="Stiller J.W."/>
            <person name="Grossman A.R."/>
            <person name="Prochnik S.E."/>
        </authorList>
    </citation>
    <scope>NUCLEOTIDE SEQUENCE [LARGE SCALE GENOMIC DNA]</scope>
    <source>
        <strain evidence="8">4086291</strain>
    </source>
</reference>
<sequence length="305" mass="32438">MQQARPAPRTAVRPSPPTSTGWEPPPPVSVASGRHTTTATSTASDSGAYHRPSTATAVGAAGGTAGVRDAPIRLHENNEQYQLHSTRADLYAVIQTTEALEGAWRRGSVSDEAYARAVRTLIAQFKSTADLLADKLPNPEAFWGQCGLSAQAARIRLCREQVPGTHVGVGAPAAAAADHPTEAAVVEERQQKLKRVATSSAVAGAGVAQAGALLNCAECFLTAHDALQLKFTAVDQMYPQLLHVAESLDRVTSLPPSFEGKATVGKWLTKLKTLPATYQLNEDEVRQLTYDLNMAYQEFRSAVGA</sequence>
<keyword evidence="2 5" id="KW-0813">Transport</keyword>
<dbReference type="PANTHER" id="PTHR12937">
    <property type="entry name" value="VACUOLAR PROTEIN SORTING 28, ISOFORM 2 VPS28"/>
    <property type="match status" value="1"/>
</dbReference>